<feature type="compositionally biased region" description="Basic and acidic residues" evidence="1">
    <location>
        <begin position="37"/>
        <end position="47"/>
    </location>
</feature>
<evidence type="ECO:0000256" key="1">
    <source>
        <dbReference type="SAM" id="MobiDB-lite"/>
    </source>
</evidence>
<reference evidence="4" key="1">
    <citation type="submission" date="2013-01" db="EMBL/GenBank/DDBJ databases">
        <title>Draft Genome Sequence of a Mulberry Tree, Morus notabilis C.K. Schneid.</title>
        <authorList>
            <person name="He N."/>
            <person name="Zhao S."/>
        </authorList>
    </citation>
    <scope>NUCLEOTIDE SEQUENCE</scope>
</reference>
<dbReference type="AlphaFoldDB" id="W9R5I8"/>
<gene>
    <name evidence="3" type="ORF">L484_008842</name>
</gene>
<feature type="signal peptide" evidence="2">
    <location>
        <begin position="1"/>
        <end position="16"/>
    </location>
</feature>
<sequence>MRLFWFLLGLICVTLASRGAGAVTPGDRYLLKRPIGGRKDDQWKSKFDGSTPPSPENHSRRSP</sequence>
<accession>W9R5I8</accession>
<proteinExistence type="predicted"/>
<feature type="region of interest" description="Disordered" evidence="1">
    <location>
        <begin position="37"/>
        <end position="63"/>
    </location>
</feature>
<dbReference type="Proteomes" id="UP000030645">
    <property type="component" value="Unassembled WGS sequence"/>
</dbReference>
<evidence type="ECO:0000313" key="4">
    <source>
        <dbReference type="Proteomes" id="UP000030645"/>
    </source>
</evidence>
<protein>
    <submittedName>
        <fullName evidence="3">Uncharacterized protein</fullName>
    </submittedName>
</protein>
<keyword evidence="4" id="KW-1185">Reference proteome</keyword>
<name>W9R5I8_9ROSA</name>
<evidence type="ECO:0000256" key="2">
    <source>
        <dbReference type="SAM" id="SignalP"/>
    </source>
</evidence>
<feature type="chain" id="PRO_5004929222" evidence="2">
    <location>
        <begin position="17"/>
        <end position="63"/>
    </location>
</feature>
<dbReference type="EMBL" id="KE344216">
    <property type="protein sequence ID" value="EXB54912.1"/>
    <property type="molecule type" value="Genomic_DNA"/>
</dbReference>
<keyword evidence="2" id="KW-0732">Signal</keyword>
<evidence type="ECO:0000313" key="3">
    <source>
        <dbReference type="EMBL" id="EXB54912.1"/>
    </source>
</evidence>
<organism evidence="3 4">
    <name type="scientific">Morus notabilis</name>
    <dbReference type="NCBI Taxonomy" id="981085"/>
    <lineage>
        <taxon>Eukaryota</taxon>
        <taxon>Viridiplantae</taxon>
        <taxon>Streptophyta</taxon>
        <taxon>Embryophyta</taxon>
        <taxon>Tracheophyta</taxon>
        <taxon>Spermatophyta</taxon>
        <taxon>Magnoliopsida</taxon>
        <taxon>eudicotyledons</taxon>
        <taxon>Gunneridae</taxon>
        <taxon>Pentapetalae</taxon>
        <taxon>rosids</taxon>
        <taxon>fabids</taxon>
        <taxon>Rosales</taxon>
        <taxon>Moraceae</taxon>
        <taxon>Moreae</taxon>
        <taxon>Morus</taxon>
    </lineage>
</organism>